<gene>
    <name evidence="3" type="ORF">M011DRAFT_478879</name>
</gene>
<feature type="coiled-coil region" evidence="1">
    <location>
        <begin position="122"/>
        <end position="219"/>
    </location>
</feature>
<keyword evidence="1" id="KW-0175">Coiled coil</keyword>
<dbReference type="Proteomes" id="UP000799440">
    <property type="component" value="Unassembled WGS sequence"/>
</dbReference>
<dbReference type="EMBL" id="MU006581">
    <property type="protein sequence ID" value="KAF2745735.1"/>
    <property type="molecule type" value="Genomic_DNA"/>
</dbReference>
<proteinExistence type="predicted"/>
<protein>
    <submittedName>
        <fullName evidence="3">Uncharacterized protein</fullName>
    </submittedName>
</protein>
<organism evidence="3 4">
    <name type="scientific">Sporormia fimetaria CBS 119925</name>
    <dbReference type="NCBI Taxonomy" id="1340428"/>
    <lineage>
        <taxon>Eukaryota</taxon>
        <taxon>Fungi</taxon>
        <taxon>Dikarya</taxon>
        <taxon>Ascomycota</taxon>
        <taxon>Pezizomycotina</taxon>
        <taxon>Dothideomycetes</taxon>
        <taxon>Pleosporomycetidae</taxon>
        <taxon>Pleosporales</taxon>
        <taxon>Sporormiaceae</taxon>
        <taxon>Sporormia</taxon>
    </lineage>
</organism>
<feature type="compositionally biased region" description="Low complexity" evidence="2">
    <location>
        <begin position="17"/>
        <end position="26"/>
    </location>
</feature>
<sequence>MRAPPPSFMTGLNWVRASNPASSSAQPPTPRPLESLYHLYQERNHPDSNTDTCEQNLELPAKNLAFKFLLDEIEAGLGGLQTSTNEVANKTTSQRSISALLDAGLNINTLEQALGLPRPTVLQFALEKIKEKEATIVNLSRQNEQATAENTALHSAVDKLEETAKYLKATIKGLQQMFKLSENEVLELEQEWKAMRAQRDEADTRVEELEHRIHELENGLLG</sequence>
<accession>A0A6A6V5G8</accession>
<reference evidence="3" key="1">
    <citation type="journal article" date="2020" name="Stud. Mycol.">
        <title>101 Dothideomycetes genomes: a test case for predicting lifestyles and emergence of pathogens.</title>
        <authorList>
            <person name="Haridas S."/>
            <person name="Albert R."/>
            <person name="Binder M."/>
            <person name="Bloem J."/>
            <person name="Labutti K."/>
            <person name="Salamov A."/>
            <person name="Andreopoulos B."/>
            <person name="Baker S."/>
            <person name="Barry K."/>
            <person name="Bills G."/>
            <person name="Bluhm B."/>
            <person name="Cannon C."/>
            <person name="Castanera R."/>
            <person name="Culley D."/>
            <person name="Daum C."/>
            <person name="Ezra D."/>
            <person name="Gonzalez J."/>
            <person name="Henrissat B."/>
            <person name="Kuo A."/>
            <person name="Liang C."/>
            <person name="Lipzen A."/>
            <person name="Lutzoni F."/>
            <person name="Magnuson J."/>
            <person name="Mondo S."/>
            <person name="Nolan M."/>
            <person name="Ohm R."/>
            <person name="Pangilinan J."/>
            <person name="Park H.-J."/>
            <person name="Ramirez L."/>
            <person name="Alfaro M."/>
            <person name="Sun H."/>
            <person name="Tritt A."/>
            <person name="Yoshinaga Y."/>
            <person name="Zwiers L.-H."/>
            <person name="Turgeon B."/>
            <person name="Goodwin S."/>
            <person name="Spatafora J."/>
            <person name="Crous P."/>
            <person name="Grigoriev I."/>
        </authorList>
    </citation>
    <scope>NUCLEOTIDE SEQUENCE</scope>
    <source>
        <strain evidence="3">CBS 119925</strain>
    </source>
</reference>
<dbReference type="Gene3D" id="1.20.5.340">
    <property type="match status" value="1"/>
</dbReference>
<keyword evidence="4" id="KW-1185">Reference proteome</keyword>
<feature type="region of interest" description="Disordered" evidence="2">
    <location>
        <begin position="1"/>
        <end position="32"/>
    </location>
</feature>
<dbReference type="AlphaFoldDB" id="A0A6A6V5G8"/>
<evidence type="ECO:0000256" key="1">
    <source>
        <dbReference type="SAM" id="Coils"/>
    </source>
</evidence>
<evidence type="ECO:0000256" key="2">
    <source>
        <dbReference type="SAM" id="MobiDB-lite"/>
    </source>
</evidence>
<evidence type="ECO:0000313" key="3">
    <source>
        <dbReference type="EMBL" id="KAF2745735.1"/>
    </source>
</evidence>
<evidence type="ECO:0000313" key="4">
    <source>
        <dbReference type="Proteomes" id="UP000799440"/>
    </source>
</evidence>
<name>A0A6A6V5G8_9PLEO</name>